<reference evidence="2 3" key="1">
    <citation type="journal article" date="2015" name="Int. J. Syst. Evol. Microbiol.">
        <title>Methanoculleus taiwanensis sp. nov., a methanogen isolated from deep marine sediment at the deformation front area near Taiwan.</title>
        <authorList>
            <person name="Weng C.Y."/>
            <person name="Chen S.C."/>
            <person name="Lai M.C."/>
            <person name="Wu S.Y."/>
            <person name="Lin S."/>
            <person name="Yang T.F."/>
            <person name="Chen P.C."/>
        </authorList>
    </citation>
    <scope>NUCLEOTIDE SEQUENCE [LARGE SCALE GENOMIC DNA]</scope>
    <source>
        <strain evidence="2 3">CYW4</strain>
    </source>
</reference>
<feature type="transmembrane region" description="Helical" evidence="1">
    <location>
        <begin position="170"/>
        <end position="188"/>
    </location>
</feature>
<dbReference type="Proteomes" id="UP000290932">
    <property type="component" value="Unassembled WGS sequence"/>
</dbReference>
<organism evidence="2 3">
    <name type="scientific">Methanoculleus taiwanensis</name>
    <dbReference type="NCBI Taxonomy" id="1550565"/>
    <lineage>
        <taxon>Archaea</taxon>
        <taxon>Methanobacteriati</taxon>
        <taxon>Methanobacteriota</taxon>
        <taxon>Stenosarchaea group</taxon>
        <taxon>Methanomicrobia</taxon>
        <taxon>Methanomicrobiales</taxon>
        <taxon>Methanomicrobiaceae</taxon>
        <taxon>Methanoculleus</taxon>
    </lineage>
</organism>
<name>A0A498H4B6_9EURY</name>
<dbReference type="InterPro" id="IPR036259">
    <property type="entry name" value="MFS_trans_sf"/>
</dbReference>
<proteinExistence type="predicted"/>
<dbReference type="AlphaFoldDB" id="A0A498H4B6"/>
<keyword evidence="1" id="KW-1133">Transmembrane helix</keyword>
<dbReference type="InterPro" id="IPR017199">
    <property type="entry name" value="UCP037409_transporter"/>
</dbReference>
<dbReference type="OrthoDB" id="107723at2157"/>
<feature type="transmembrane region" description="Helical" evidence="1">
    <location>
        <begin position="104"/>
        <end position="126"/>
    </location>
</feature>
<protein>
    <submittedName>
        <fullName evidence="2">Transporter</fullName>
    </submittedName>
</protein>
<accession>A0A498H4B6</accession>
<dbReference type="EMBL" id="LHQS01000001">
    <property type="protein sequence ID" value="RXE56840.1"/>
    <property type="molecule type" value="Genomic_DNA"/>
</dbReference>
<feature type="transmembrane region" description="Helical" evidence="1">
    <location>
        <begin position="208"/>
        <end position="226"/>
    </location>
</feature>
<dbReference type="RefSeq" id="WP_128692578.1">
    <property type="nucleotide sequence ID" value="NZ_LHQS01000001.1"/>
</dbReference>
<gene>
    <name evidence="2" type="ORF">ABH15_01400</name>
</gene>
<evidence type="ECO:0000256" key="1">
    <source>
        <dbReference type="SAM" id="Phobius"/>
    </source>
</evidence>
<keyword evidence="3" id="KW-1185">Reference proteome</keyword>
<comment type="caution">
    <text evidence="2">The sequence shown here is derived from an EMBL/GenBank/DDBJ whole genome shotgun (WGS) entry which is preliminary data.</text>
</comment>
<feature type="transmembrane region" description="Helical" evidence="1">
    <location>
        <begin position="37"/>
        <end position="60"/>
    </location>
</feature>
<feature type="transmembrane region" description="Helical" evidence="1">
    <location>
        <begin position="66"/>
        <end position="84"/>
    </location>
</feature>
<feature type="transmembrane region" description="Helical" evidence="1">
    <location>
        <begin position="132"/>
        <end position="158"/>
    </location>
</feature>
<keyword evidence="1" id="KW-0812">Transmembrane</keyword>
<evidence type="ECO:0000313" key="2">
    <source>
        <dbReference type="EMBL" id="RXE56840.1"/>
    </source>
</evidence>
<dbReference type="PIRSF" id="PIRSF037409">
    <property type="entry name" value="UCP037409_transporter"/>
    <property type="match status" value="1"/>
</dbReference>
<dbReference type="Pfam" id="PF09930">
    <property type="entry name" value="DUF2162"/>
    <property type="match status" value="1"/>
</dbReference>
<feature type="transmembrane region" description="Helical" evidence="1">
    <location>
        <begin position="6"/>
        <end position="25"/>
    </location>
</feature>
<dbReference type="Gene3D" id="1.20.1250.20">
    <property type="entry name" value="MFS general substrate transporter like domains"/>
    <property type="match status" value="1"/>
</dbReference>
<evidence type="ECO:0000313" key="3">
    <source>
        <dbReference type="Proteomes" id="UP000290932"/>
    </source>
</evidence>
<sequence>MSNLADFLAAGTLAGIALLAVKTGIGCGLSDLRFREMLCFASVYALTAFITGAVVGVIPLDLTEQVIGLGLVMHLIIGMALVYFGIRTKQQWLSDRKDISRRTFLLLSLPCPACLAATFLSCLILTDTTGISGIAAGAVIGGMLFAGIAGGSAGISWIAARTGVKNPSTLGNVMLFLGLFYLLCPLVVPAYLQAQNAPAFSITADSPGMLLAFGLMAALILLGILIDRIRHPANYGGR</sequence>
<keyword evidence="1" id="KW-0472">Membrane</keyword>